<dbReference type="Gene3D" id="1.10.630.10">
    <property type="entry name" value="Cytochrome P450"/>
    <property type="match status" value="1"/>
</dbReference>
<comment type="similarity">
    <text evidence="1 3">Belongs to the cytochrome P450 family.</text>
</comment>
<proteinExistence type="inferred from homology"/>
<dbReference type="PANTHER" id="PTHR24291:SF201">
    <property type="entry name" value="CYTOCHROME P450, FAMILY 4, SUBFAMILY B, POLYPEPTIDE 7"/>
    <property type="match status" value="1"/>
</dbReference>
<dbReference type="InterPro" id="IPR050196">
    <property type="entry name" value="Cytochrome_P450_Monoox"/>
</dbReference>
<keyword evidence="2 3" id="KW-0349">Heme</keyword>
<dbReference type="SUPFAM" id="SSF48264">
    <property type="entry name" value="Cytochrome P450"/>
    <property type="match status" value="1"/>
</dbReference>
<name>A0A2T7PTF3_POMCA</name>
<evidence type="ECO:0000313" key="4">
    <source>
        <dbReference type="EMBL" id="PVD36670.1"/>
    </source>
</evidence>
<dbReference type="InterPro" id="IPR017972">
    <property type="entry name" value="Cyt_P450_CS"/>
</dbReference>
<dbReference type="Pfam" id="PF00067">
    <property type="entry name" value="p450"/>
    <property type="match status" value="1"/>
</dbReference>
<comment type="caution">
    <text evidence="4">The sequence shown here is derived from an EMBL/GenBank/DDBJ whole genome shotgun (WGS) entry which is preliminary data.</text>
</comment>
<sequence length="447" mass="51435">MEKRPRFTRVWAGPFTPILLIYHPELIRLILKTSAPKPRGTLLASVYDMGLGWLGEGLLISNGARWARSRRLLTPAFHFDILRSYVAIENRACDILLSKIQKQADSGKPFEAFDYVSLCLFDILLQCAFSYSSNCQTTGNEDPYVSAVNELLKLWSDRSLQPLHLVEFVYRLSAKGKRWYQLCDYVHTVSEDLINKRHQLLKERADNQDSPTKKQTLSFVDILLTARDEDGKGLSLLEIRNEADTFLFEGFDTTTSALSWTLYSLARWPQHQAQVQEEVDALLQDRETDDILWDDLSQLPYTTACIYEAIRNYSTVPFIERMTDKPLDIDGHQIPAGTYVACHLWMLHHNPTVWDRPHEYLPERFLGDRSITMDPFQFVPFSAGSRNCIGQNFAMKELKILVARIFHRFHLELDPGHEVMRTPLATFKTENGIKLIAKMRKSTGGNM</sequence>
<dbReference type="GO" id="GO:0004497">
    <property type="term" value="F:monooxygenase activity"/>
    <property type="evidence" value="ECO:0007669"/>
    <property type="project" value="UniProtKB-KW"/>
</dbReference>
<dbReference type="AlphaFoldDB" id="A0A2T7PTF3"/>
<dbReference type="GO" id="GO:0005506">
    <property type="term" value="F:iron ion binding"/>
    <property type="evidence" value="ECO:0007669"/>
    <property type="project" value="InterPro"/>
</dbReference>
<dbReference type="EMBL" id="PZQS01000002">
    <property type="protein sequence ID" value="PVD36670.1"/>
    <property type="molecule type" value="Genomic_DNA"/>
</dbReference>
<dbReference type="InterPro" id="IPR001128">
    <property type="entry name" value="Cyt_P450"/>
</dbReference>
<dbReference type="OrthoDB" id="1470350at2759"/>
<accession>A0A2T7PTF3</accession>
<evidence type="ECO:0008006" key="6">
    <source>
        <dbReference type="Google" id="ProtNLM"/>
    </source>
</evidence>
<feature type="binding site" description="axial binding residue" evidence="2">
    <location>
        <position position="388"/>
    </location>
    <ligand>
        <name>heme</name>
        <dbReference type="ChEBI" id="CHEBI:30413"/>
    </ligand>
    <ligandPart>
        <name>Fe</name>
        <dbReference type="ChEBI" id="CHEBI:18248"/>
    </ligandPart>
</feature>
<keyword evidence="3" id="KW-0560">Oxidoreductase</keyword>
<dbReference type="STRING" id="400727.A0A2T7PTF3"/>
<dbReference type="CDD" id="cd20659">
    <property type="entry name" value="CYP4B_4F-like"/>
    <property type="match status" value="1"/>
</dbReference>
<dbReference type="PROSITE" id="PS00086">
    <property type="entry name" value="CYTOCHROME_P450"/>
    <property type="match status" value="1"/>
</dbReference>
<keyword evidence="2 3" id="KW-0479">Metal-binding</keyword>
<dbReference type="PRINTS" id="PR00463">
    <property type="entry name" value="EP450I"/>
</dbReference>
<dbReference type="Proteomes" id="UP000245119">
    <property type="component" value="Linkage Group LG2"/>
</dbReference>
<dbReference type="GO" id="GO:0020037">
    <property type="term" value="F:heme binding"/>
    <property type="evidence" value="ECO:0007669"/>
    <property type="project" value="InterPro"/>
</dbReference>
<comment type="cofactor">
    <cofactor evidence="2">
        <name>heme</name>
        <dbReference type="ChEBI" id="CHEBI:30413"/>
    </cofactor>
</comment>
<dbReference type="GO" id="GO:0016705">
    <property type="term" value="F:oxidoreductase activity, acting on paired donors, with incorporation or reduction of molecular oxygen"/>
    <property type="evidence" value="ECO:0007669"/>
    <property type="project" value="InterPro"/>
</dbReference>
<evidence type="ECO:0000256" key="3">
    <source>
        <dbReference type="RuleBase" id="RU000461"/>
    </source>
</evidence>
<protein>
    <recommendedName>
        <fullName evidence="6">Cytochrome P450</fullName>
    </recommendedName>
</protein>
<gene>
    <name evidence="4" type="ORF">C0Q70_03656</name>
</gene>
<organism evidence="4 5">
    <name type="scientific">Pomacea canaliculata</name>
    <name type="common">Golden apple snail</name>
    <dbReference type="NCBI Taxonomy" id="400727"/>
    <lineage>
        <taxon>Eukaryota</taxon>
        <taxon>Metazoa</taxon>
        <taxon>Spiralia</taxon>
        <taxon>Lophotrochozoa</taxon>
        <taxon>Mollusca</taxon>
        <taxon>Gastropoda</taxon>
        <taxon>Caenogastropoda</taxon>
        <taxon>Architaenioglossa</taxon>
        <taxon>Ampullarioidea</taxon>
        <taxon>Ampullariidae</taxon>
        <taxon>Pomacea</taxon>
    </lineage>
</organism>
<evidence type="ECO:0000256" key="2">
    <source>
        <dbReference type="PIRSR" id="PIRSR602401-1"/>
    </source>
</evidence>
<keyword evidence="5" id="KW-1185">Reference proteome</keyword>
<keyword evidence="3" id="KW-0503">Monooxygenase</keyword>
<dbReference type="PANTHER" id="PTHR24291">
    <property type="entry name" value="CYTOCHROME P450 FAMILY 4"/>
    <property type="match status" value="1"/>
</dbReference>
<evidence type="ECO:0000313" key="5">
    <source>
        <dbReference type="Proteomes" id="UP000245119"/>
    </source>
</evidence>
<dbReference type="PRINTS" id="PR00385">
    <property type="entry name" value="P450"/>
</dbReference>
<dbReference type="InterPro" id="IPR002401">
    <property type="entry name" value="Cyt_P450_E_grp-I"/>
</dbReference>
<reference evidence="4 5" key="1">
    <citation type="submission" date="2018-04" db="EMBL/GenBank/DDBJ databases">
        <title>The genome of golden apple snail Pomacea canaliculata provides insight into stress tolerance and invasive adaptation.</title>
        <authorList>
            <person name="Liu C."/>
            <person name="Liu B."/>
            <person name="Ren Y."/>
            <person name="Zhang Y."/>
            <person name="Wang H."/>
            <person name="Li S."/>
            <person name="Jiang F."/>
            <person name="Yin L."/>
            <person name="Zhang G."/>
            <person name="Qian W."/>
            <person name="Fan W."/>
        </authorList>
    </citation>
    <scope>NUCLEOTIDE SEQUENCE [LARGE SCALE GENOMIC DNA]</scope>
    <source>
        <strain evidence="4">SZHN2017</strain>
        <tissue evidence="4">Muscle</tissue>
    </source>
</reference>
<dbReference type="InterPro" id="IPR036396">
    <property type="entry name" value="Cyt_P450_sf"/>
</dbReference>
<keyword evidence="2 3" id="KW-0408">Iron</keyword>
<evidence type="ECO:0000256" key="1">
    <source>
        <dbReference type="ARBA" id="ARBA00010617"/>
    </source>
</evidence>